<feature type="compositionally biased region" description="Low complexity" evidence="1">
    <location>
        <begin position="970"/>
        <end position="985"/>
    </location>
</feature>
<feature type="compositionally biased region" description="Low complexity" evidence="1">
    <location>
        <begin position="1038"/>
        <end position="1055"/>
    </location>
</feature>
<feature type="region of interest" description="Disordered" evidence="1">
    <location>
        <begin position="130"/>
        <end position="167"/>
    </location>
</feature>
<feature type="compositionally biased region" description="Basic and acidic residues" evidence="1">
    <location>
        <begin position="471"/>
        <end position="482"/>
    </location>
</feature>
<feature type="compositionally biased region" description="Basic and acidic residues" evidence="1">
    <location>
        <begin position="655"/>
        <end position="665"/>
    </location>
</feature>
<feature type="region of interest" description="Disordered" evidence="1">
    <location>
        <begin position="950"/>
        <end position="1106"/>
    </location>
</feature>
<feature type="region of interest" description="Disordered" evidence="1">
    <location>
        <begin position="462"/>
        <end position="506"/>
    </location>
</feature>
<evidence type="ECO:0000256" key="1">
    <source>
        <dbReference type="SAM" id="MobiDB-lite"/>
    </source>
</evidence>
<dbReference type="EMBL" id="JAPEUY010000015">
    <property type="protein sequence ID" value="KAJ4365874.1"/>
    <property type="molecule type" value="Genomic_DNA"/>
</dbReference>
<sequence length="1231" mass="133074">MPSPPTPKDGASMEVLVSPTGTRMLIDTGTGVVKEDMSSGPLYYDYSEPFEHILEIFPEPEGNEVLNEVLTGITNHAKKLLPYGPVANRPRPGRVKLSAEVQRAILPDIAELPASPVPRRITRDLILEGLEPSSTEEDVEESNKSPYSGKDPESGHSDSLPGGTNSMNQELAAASLNPEERNNQRHSILSQTGSSVLDSSTLNFAVRYSIPMATTAGFGTDLARETASPASLGRSTEDGMSELLAGYQHTDSKQEPDVLQQVEGTVNKETEFEGYHEKRSHHTGRSSDERSFKSCTVRANPVSEPTSPKSDQDAKSFKSATDILPEQEPSAKASNACSINSQTAASPDRAASMPLSRPPSAKLVKANPNLVRTVSEMPISSPPPAVLRKQPPSSTRESSLSAVPSKMRGSSRPSMAQGSMSISGSSSNLGVMQPPPVPPRESSSSKEAQRFQGVASFLAGMPARFTKGRKSTKDARNAKLDAGDQSMSELTHDTSEFSSVASSSQFPTEVIKVPEKVMSKPQLVHEEQIVLSISSKDFGVSKVGSVGVPPLSNRHDPSSPAPVANEPSSVYSPQDFSMQDRGQTSPIRVPTSPDRNRRDSQTTTHLVWPGARRSLTMPSASASEPRLSLPSVQEDTTTDLRLSAYRYPGPSRYLPDLKEESHEDSSLNTSASNLKNSHFRFPHGGPPGVRTSVEDAVRLSRSSSTGSPRRSVRSSALGQTHGLPSMRFSKMNLIEKLNEELGLRYPRSVEIELQVFQGGGAPPPGLKSEAREKYRSLFAELDDELKKVEGSAEPTAMLDLNTLKRAYSPEKLMSEIDQLSIPSVGGLTQRISELVPSLKEYYKLGEQGEFVEEELIMEHAMEDIHEVGGPAQKRSSARLRPMAGSPNMVVIDDALYEELTNPDKGTASSGRQGDGGVECGHSEAGSHAKGKQENVAQAQVLLQAPLTEITTPPPAFLRPRSHTAGQQQIRSSVESGLSSSRSLRSFTPTATDTRPWNSDRNYPWATTTIPSIDISLPSPTAVKDSPRPGPSHLRNRLSNTSTSTSFSTADTATASPFGTASGSNAHARQHRFSAFGRTGDQPHAAGERYPTSALTPPTAIFRDHSSSLDTCDDEDFTVAPKSRLGLKKRFSSARSAALDNSTRVGRSKSNPLELASPESTKQSTTSKPQDRTGEAQVITANHRHTFRDAGGMPISTYHRSKIINHLKKWWHKGGELIRKISGRKQEDTSTK</sequence>
<feature type="compositionally biased region" description="Polar residues" evidence="1">
    <location>
        <begin position="986"/>
        <end position="1010"/>
    </location>
</feature>
<feature type="compositionally biased region" description="Low complexity" evidence="1">
    <location>
        <begin position="414"/>
        <end position="432"/>
    </location>
</feature>
<evidence type="ECO:0000313" key="3">
    <source>
        <dbReference type="Proteomes" id="UP001140560"/>
    </source>
</evidence>
<feature type="compositionally biased region" description="Polar residues" evidence="1">
    <location>
        <begin position="566"/>
        <end position="586"/>
    </location>
</feature>
<keyword evidence="3" id="KW-1185">Reference proteome</keyword>
<accession>A0A9W8Y255</accession>
<feature type="compositionally biased region" description="Polar residues" evidence="1">
    <location>
        <begin position="1133"/>
        <end position="1150"/>
    </location>
</feature>
<gene>
    <name evidence="2" type="ORF">N0V83_008496</name>
</gene>
<feature type="compositionally biased region" description="Polar residues" evidence="1">
    <location>
        <begin position="666"/>
        <end position="676"/>
    </location>
</feature>
<feature type="region of interest" description="Disordered" evidence="1">
    <location>
        <begin position="269"/>
        <end position="450"/>
    </location>
</feature>
<feature type="compositionally biased region" description="Basic and acidic residues" evidence="1">
    <location>
        <begin position="920"/>
        <end position="932"/>
    </location>
</feature>
<feature type="compositionally biased region" description="Polar residues" evidence="1">
    <location>
        <begin position="391"/>
        <end position="402"/>
    </location>
</feature>
<reference evidence="2" key="1">
    <citation type="submission" date="2022-10" db="EMBL/GenBank/DDBJ databases">
        <title>Tapping the CABI collections for fungal endophytes: first genome assemblies for Collariella, Neodidymelliopsis, Ascochyta clinopodiicola, Didymella pomorum, Didymosphaeria variabile, Neocosmospora piperis and Neocucurbitaria cava.</title>
        <authorList>
            <person name="Hill R."/>
        </authorList>
    </citation>
    <scope>NUCLEOTIDE SEQUENCE</scope>
    <source>
        <strain evidence="2">IMI 356814</strain>
    </source>
</reference>
<feature type="compositionally biased region" description="Low complexity" evidence="1">
    <location>
        <begin position="699"/>
        <end position="715"/>
    </location>
</feature>
<protein>
    <submittedName>
        <fullName evidence="2">Uncharacterized protein</fullName>
    </submittedName>
</protein>
<dbReference type="AlphaFoldDB" id="A0A9W8Y255"/>
<dbReference type="Proteomes" id="UP001140560">
    <property type="component" value="Unassembled WGS sequence"/>
</dbReference>
<comment type="caution">
    <text evidence="2">The sequence shown here is derived from an EMBL/GenBank/DDBJ whole genome shotgun (WGS) entry which is preliminary data.</text>
</comment>
<feature type="region of interest" description="Disordered" evidence="1">
    <location>
        <begin position="540"/>
        <end position="723"/>
    </location>
</feature>
<feature type="region of interest" description="Disordered" evidence="1">
    <location>
        <begin position="1133"/>
        <end position="1174"/>
    </location>
</feature>
<feature type="compositionally biased region" description="Polar residues" evidence="1">
    <location>
        <begin position="1157"/>
        <end position="1167"/>
    </location>
</feature>
<dbReference type="OrthoDB" id="3922633at2759"/>
<name>A0A9W8Y255_9PLEO</name>
<feature type="compositionally biased region" description="Polar residues" evidence="1">
    <location>
        <begin position="1056"/>
        <end position="1066"/>
    </location>
</feature>
<proteinExistence type="predicted"/>
<evidence type="ECO:0000313" key="2">
    <source>
        <dbReference type="EMBL" id="KAJ4365874.1"/>
    </source>
</evidence>
<feature type="compositionally biased region" description="Polar residues" evidence="1">
    <location>
        <begin position="332"/>
        <end position="345"/>
    </location>
</feature>
<organism evidence="2 3">
    <name type="scientific">Neocucurbitaria cava</name>
    <dbReference type="NCBI Taxonomy" id="798079"/>
    <lineage>
        <taxon>Eukaryota</taxon>
        <taxon>Fungi</taxon>
        <taxon>Dikarya</taxon>
        <taxon>Ascomycota</taxon>
        <taxon>Pezizomycotina</taxon>
        <taxon>Dothideomycetes</taxon>
        <taxon>Pleosporomycetidae</taxon>
        <taxon>Pleosporales</taxon>
        <taxon>Pleosporineae</taxon>
        <taxon>Cucurbitariaceae</taxon>
        <taxon>Neocucurbitaria</taxon>
    </lineage>
</organism>
<feature type="region of interest" description="Disordered" evidence="1">
    <location>
        <begin position="900"/>
        <end position="933"/>
    </location>
</feature>